<evidence type="ECO:0000313" key="1">
    <source>
        <dbReference type="EMBL" id="MBL0683308.1"/>
    </source>
</evidence>
<accession>A0A937DA87</accession>
<gene>
    <name evidence="1" type="ORF">JJQ60_07255</name>
</gene>
<dbReference type="EMBL" id="JAERQJ010000002">
    <property type="protein sequence ID" value="MBL0683308.1"/>
    <property type="molecule type" value="Genomic_DNA"/>
</dbReference>
<reference evidence="1" key="1">
    <citation type="submission" date="2021-01" db="EMBL/GenBank/DDBJ databases">
        <authorList>
            <person name="Zhong Y.L."/>
        </authorList>
    </citation>
    <scope>NUCLEOTIDE SEQUENCE</scope>
    <source>
        <strain evidence="1">KCTC 23302</strain>
    </source>
</reference>
<comment type="caution">
    <text evidence="1">The sequence shown here is derived from an EMBL/GenBank/DDBJ whole genome shotgun (WGS) entry which is preliminary data.</text>
</comment>
<keyword evidence="2" id="KW-1185">Reference proteome</keyword>
<protein>
    <submittedName>
        <fullName evidence="1">Uncharacterized protein</fullName>
    </submittedName>
</protein>
<sequence>MKTLFLSVFDGLFSSHTKENSKKTENNLFLTSTNPTTGRTLIIEEYTYSVWAYMLRSDKEAIDFEGYLCTVVDPKSIDFSTDKTSKNKKEVPLPPTLVSRYSYIRNLKKEDVHINWKEEQAIIHIRNKPYLIMDVITKTSYSKGLAYDCEYGKVLEL</sequence>
<evidence type="ECO:0000313" key="2">
    <source>
        <dbReference type="Proteomes" id="UP000651057"/>
    </source>
</evidence>
<proteinExistence type="predicted"/>
<organism evidence="1 2">
    <name type="scientific">Aquimarina mytili</name>
    <dbReference type="NCBI Taxonomy" id="874423"/>
    <lineage>
        <taxon>Bacteria</taxon>
        <taxon>Pseudomonadati</taxon>
        <taxon>Bacteroidota</taxon>
        <taxon>Flavobacteriia</taxon>
        <taxon>Flavobacteriales</taxon>
        <taxon>Flavobacteriaceae</taxon>
        <taxon>Aquimarina</taxon>
    </lineage>
</organism>
<dbReference type="RefSeq" id="WP_201918161.1">
    <property type="nucleotide sequence ID" value="NZ_BAABAX010000023.1"/>
</dbReference>
<dbReference type="AlphaFoldDB" id="A0A937DA87"/>
<name>A0A937DA87_9FLAO</name>
<dbReference type="Proteomes" id="UP000651057">
    <property type="component" value="Unassembled WGS sequence"/>
</dbReference>